<feature type="region of interest" description="Disordered" evidence="1">
    <location>
        <begin position="45"/>
        <end position="68"/>
    </location>
</feature>
<organism evidence="3 4">
    <name type="scientific">Pomacea canaliculata</name>
    <name type="common">Golden apple snail</name>
    <dbReference type="NCBI Taxonomy" id="400727"/>
    <lineage>
        <taxon>Eukaryota</taxon>
        <taxon>Metazoa</taxon>
        <taxon>Spiralia</taxon>
        <taxon>Lophotrochozoa</taxon>
        <taxon>Mollusca</taxon>
        <taxon>Gastropoda</taxon>
        <taxon>Caenogastropoda</taxon>
        <taxon>Architaenioglossa</taxon>
        <taxon>Ampullarioidea</taxon>
        <taxon>Ampullariidae</taxon>
        <taxon>Pomacea</taxon>
    </lineage>
</organism>
<evidence type="ECO:0000313" key="3">
    <source>
        <dbReference type="EMBL" id="PVD19569.1"/>
    </source>
</evidence>
<evidence type="ECO:0000313" key="4">
    <source>
        <dbReference type="Proteomes" id="UP000245119"/>
    </source>
</evidence>
<dbReference type="Proteomes" id="UP000245119">
    <property type="component" value="Linkage Group LG13"/>
</dbReference>
<comment type="caution">
    <text evidence="3">The sequence shown here is derived from an EMBL/GenBank/DDBJ whole genome shotgun (WGS) entry which is preliminary data.</text>
</comment>
<feature type="compositionally biased region" description="Acidic residues" evidence="1">
    <location>
        <begin position="49"/>
        <end position="65"/>
    </location>
</feature>
<sequence>MERLFLYGVVPVCGLQRRDQQLALHKQTTQRPFLLQKALHNFEHVRKEEDEDEYDEEDDDDNDDDMNLHRILSNKNDALSLNEPSSWQQTPVLRHRHEVSKMEKVILRSDPESDMVMEFIYGHRKFLSHYLKFGTGRHLVLSAAVRLGIFDEIDSLGQGNWISLMSLVEKCGYDQGVAERFLNVLAGITLLERKKDEDEKKDAAYLYRNAPYVSRYLLRTKPASLIPVVFFSEMTPALFFNFPNNM</sequence>
<protein>
    <recommendedName>
        <fullName evidence="2">O-methyltransferase dimerisation domain-containing protein</fullName>
    </recommendedName>
</protein>
<feature type="domain" description="O-methyltransferase dimerisation" evidence="2">
    <location>
        <begin position="140"/>
        <end position="217"/>
    </location>
</feature>
<dbReference type="GO" id="GO:0046983">
    <property type="term" value="F:protein dimerization activity"/>
    <property type="evidence" value="ECO:0007669"/>
    <property type="project" value="InterPro"/>
</dbReference>
<accession>A0A2T7NEG1</accession>
<dbReference type="InterPro" id="IPR036390">
    <property type="entry name" value="WH_DNA-bd_sf"/>
</dbReference>
<dbReference type="SUPFAM" id="SSF46785">
    <property type="entry name" value="Winged helix' DNA-binding domain"/>
    <property type="match status" value="1"/>
</dbReference>
<dbReference type="EMBL" id="PZQS01000013">
    <property type="protein sequence ID" value="PVD19569.1"/>
    <property type="molecule type" value="Genomic_DNA"/>
</dbReference>
<reference evidence="3 4" key="1">
    <citation type="submission" date="2018-04" db="EMBL/GenBank/DDBJ databases">
        <title>The genome of golden apple snail Pomacea canaliculata provides insight into stress tolerance and invasive adaptation.</title>
        <authorList>
            <person name="Liu C."/>
            <person name="Liu B."/>
            <person name="Ren Y."/>
            <person name="Zhang Y."/>
            <person name="Wang H."/>
            <person name="Li S."/>
            <person name="Jiang F."/>
            <person name="Yin L."/>
            <person name="Zhang G."/>
            <person name="Qian W."/>
            <person name="Fan W."/>
        </authorList>
    </citation>
    <scope>NUCLEOTIDE SEQUENCE [LARGE SCALE GENOMIC DNA]</scope>
    <source>
        <strain evidence="3">SZHN2017</strain>
        <tissue evidence="3">Muscle</tissue>
    </source>
</reference>
<dbReference type="InterPro" id="IPR012967">
    <property type="entry name" value="COMT_dimerisation"/>
</dbReference>
<dbReference type="InterPro" id="IPR036388">
    <property type="entry name" value="WH-like_DNA-bd_sf"/>
</dbReference>
<dbReference type="AlphaFoldDB" id="A0A2T7NEG1"/>
<dbReference type="Gene3D" id="1.10.10.10">
    <property type="entry name" value="Winged helix-like DNA-binding domain superfamily/Winged helix DNA-binding domain"/>
    <property type="match status" value="1"/>
</dbReference>
<evidence type="ECO:0000256" key="1">
    <source>
        <dbReference type="SAM" id="MobiDB-lite"/>
    </source>
</evidence>
<gene>
    <name evidence="3" type="ORF">C0Q70_20059</name>
</gene>
<keyword evidence="4" id="KW-1185">Reference proteome</keyword>
<proteinExistence type="predicted"/>
<dbReference type="Pfam" id="PF08100">
    <property type="entry name" value="Dimerisation"/>
    <property type="match status" value="1"/>
</dbReference>
<dbReference type="OrthoDB" id="1606438at2759"/>
<evidence type="ECO:0000259" key="2">
    <source>
        <dbReference type="Pfam" id="PF08100"/>
    </source>
</evidence>
<name>A0A2T7NEG1_POMCA</name>